<accession>A0ABT0GN31</accession>
<dbReference type="PROSITE" id="PS50056">
    <property type="entry name" value="TYR_PHOSPHATASE_2"/>
    <property type="match status" value="1"/>
</dbReference>
<evidence type="ECO:0000313" key="2">
    <source>
        <dbReference type="EMBL" id="MCK7610832.1"/>
    </source>
</evidence>
<dbReference type="Gene3D" id="3.90.190.10">
    <property type="entry name" value="Protein tyrosine phosphatase superfamily"/>
    <property type="match status" value="1"/>
</dbReference>
<organism evidence="2 3">
    <name type="scientific">Roseibium sediminicola</name>
    <dbReference type="NCBI Taxonomy" id="2933272"/>
    <lineage>
        <taxon>Bacteria</taxon>
        <taxon>Pseudomonadati</taxon>
        <taxon>Pseudomonadota</taxon>
        <taxon>Alphaproteobacteria</taxon>
        <taxon>Hyphomicrobiales</taxon>
        <taxon>Stappiaceae</taxon>
        <taxon>Roseibium</taxon>
    </lineage>
</organism>
<comment type="caution">
    <text evidence="2">The sequence shown here is derived from an EMBL/GenBank/DDBJ whole genome shotgun (WGS) entry which is preliminary data.</text>
</comment>
<evidence type="ECO:0000259" key="1">
    <source>
        <dbReference type="PROSITE" id="PS50056"/>
    </source>
</evidence>
<reference evidence="2" key="1">
    <citation type="submission" date="2022-04" db="EMBL/GenBank/DDBJ databases">
        <title>Roseibium sp. CAU 1639 isolated from mud.</title>
        <authorList>
            <person name="Kim W."/>
        </authorList>
    </citation>
    <scope>NUCLEOTIDE SEQUENCE</scope>
    <source>
        <strain evidence="2">CAU 1639</strain>
    </source>
</reference>
<dbReference type="PROSITE" id="PS00383">
    <property type="entry name" value="TYR_PHOSPHATASE_1"/>
    <property type="match status" value="1"/>
</dbReference>
<dbReference type="SUPFAM" id="SSF52799">
    <property type="entry name" value="(Phosphotyrosine protein) phosphatases II"/>
    <property type="match status" value="1"/>
</dbReference>
<name>A0ABT0GN31_9HYPH</name>
<dbReference type="EMBL" id="JALNMJ010000001">
    <property type="protein sequence ID" value="MCK7610832.1"/>
    <property type="molecule type" value="Genomic_DNA"/>
</dbReference>
<keyword evidence="3" id="KW-1185">Reference proteome</keyword>
<dbReference type="InterPro" id="IPR000387">
    <property type="entry name" value="Tyr_Pase_dom"/>
</dbReference>
<dbReference type="InterPro" id="IPR016130">
    <property type="entry name" value="Tyr_Pase_AS"/>
</dbReference>
<feature type="domain" description="Tyrosine specific protein phosphatases" evidence="1">
    <location>
        <begin position="67"/>
        <end position="124"/>
    </location>
</feature>
<proteinExistence type="predicted"/>
<dbReference type="Pfam" id="PF22785">
    <property type="entry name" value="Tc-R-P"/>
    <property type="match status" value="1"/>
</dbReference>
<dbReference type="Proteomes" id="UP001431221">
    <property type="component" value="Unassembled WGS sequence"/>
</dbReference>
<dbReference type="RefSeq" id="WP_248149854.1">
    <property type="nucleotide sequence ID" value="NZ_JALNMJ010000001.1"/>
</dbReference>
<protein>
    <submittedName>
        <fullName evidence="2">Tyrosine phosphatase family protein</fullName>
    </submittedName>
</protein>
<dbReference type="InterPro" id="IPR029021">
    <property type="entry name" value="Prot-tyrosine_phosphatase-like"/>
</dbReference>
<sequence length="169" mass="18090">MLHVCSLAKLPETVAATGAKSVVTLINAEMPVPTPAGIAPERHLNLSFNDIVVPVEGMTPASEQHVEAFLAFIRDWDRQEPLVIHCWAGISRSTAGAYVAACALNPQSDEYKLAALLRERSPSATPNARIVAMADKMLGRDGRMIDAIRGIGRGANAFEGTPFIMPIDA</sequence>
<gene>
    <name evidence="2" type="ORF">M0H32_01555</name>
</gene>
<evidence type="ECO:0000313" key="3">
    <source>
        <dbReference type="Proteomes" id="UP001431221"/>
    </source>
</evidence>